<keyword evidence="1" id="KW-0472">Membrane</keyword>
<gene>
    <name evidence="2" type="ORF">CLV94_2034</name>
</gene>
<name>A0A495MCQ8_9FLAO</name>
<reference evidence="2 3" key="1">
    <citation type="submission" date="2018-10" db="EMBL/GenBank/DDBJ databases">
        <title>Genomic Encyclopedia of Archaeal and Bacterial Type Strains, Phase II (KMG-II): from individual species to whole genera.</title>
        <authorList>
            <person name="Goeker M."/>
        </authorList>
    </citation>
    <scope>NUCLEOTIDE SEQUENCE [LARGE SCALE GENOMIC DNA]</scope>
    <source>
        <strain evidence="2 3">DSM 29537</strain>
    </source>
</reference>
<dbReference type="AlphaFoldDB" id="A0A495MCQ8"/>
<accession>A0A495MCQ8</accession>
<feature type="transmembrane region" description="Helical" evidence="1">
    <location>
        <begin position="53"/>
        <end position="73"/>
    </location>
</feature>
<keyword evidence="1" id="KW-1133">Transmembrane helix</keyword>
<keyword evidence="3" id="KW-1185">Reference proteome</keyword>
<sequence>MFEGFVRNEFSFETFLRKSFKFFEDSTFGSVVVHKKRRIFDFTENPLIYFNSIYYNLIICIALLASFVFRKILLRDGL</sequence>
<keyword evidence="1" id="KW-0812">Transmembrane</keyword>
<evidence type="ECO:0000313" key="3">
    <source>
        <dbReference type="Proteomes" id="UP000277579"/>
    </source>
</evidence>
<evidence type="ECO:0000256" key="1">
    <source>
        <dbReference type="SAM" id="Phobius"/>
    </source>
</evidence>
<proteinExistence type="predicted"/>
<protein>
    <submittedName>
        <fullName evidence="2">Uncharacterized protein</fullName>
    </submittedName>
</protein>
<comment type="caution">
    <text evidence="2">The sequence shown here is derived from an EMBL/GenBank/DDBJ whole genome shotgun (WGS) entry which is preliminary data.</text>
</comment>
<organism evidence="2 3">
    <name type="scientific">Flavobacterium endophyticum</name>
    <dbReference type="NCBI Taxonomy" id="1540163"/>
    <lineage>
        <taxon>Bacteria</taxon>
        <taxon>Pseudomonadati</taxon>
        <taxon>Bacteroidota</taxon>
        <taxon>Flavobacteriia</taxon>
        <taxon>Flavobacteriales</taxon>
        <taxon>Flavobacteriaceae</taxon>
        <taxon>Flavobacterium</taxon>
    </lineage>
</organism>
<evidence type="ECO:0000313" key="2">
    <source>
        <dbReference type="EMBL" id="RKS23130.1"/>
    </source>
</evidence>
<dbReference type="Proteomes" id="UP000277579">
    <property type="component" value="Unassembled WGS sequence"/>
</dbReference>
<dbReference type="EMBL" id="RBLC01000002">
    <property type="protein sequence ID" value="RKS23130.1"/>
    <property type="molecule type" value="Genomic_DNA"/>
</dbReference>